<evidence type="ECO:0000256" key="1">
    <source>
        <dbReference type="SAM" id="Phobius"/>
    </source>
</evidence>
<sequence>MKQFLKVFGLICALIFIGHGMARAHKVTIFAWVEGDRVFTESKFSGGKKVQGGTVTVLDSAGKQLLEGKTDDNGEFSFKTPDADGLTIILTAGMGHRNQWTLSAAELGATGGNSAAPAVEEQSGPVSPALVGGVSAAEVEAIVARQLEEKLRPLTHMVAESREKGPSVADIFGGIGYILGLVGLGAYVRYRRENRS</sequence>
<keyword evidence="1" id="KW-0812">Transmembrane</keyword>
<gene>
    <name evidence="2" type="ORF">DSCW_43120</name>
</gene>
<organism evidence="2 3">
    <name type="scientific">Desulfosarcina widdelii</name>
    <dbReference type="NCBI Taxonomy" id="947919"/>
    <lineage>
        <taxon>Bacteria</taxon>
        <taxon>Pseudomonadati</taxon>
        <taxon>Thermodesulfobacteriota</taxon>
        <taxon>Desulfobacteria</taxon>
        <taxon>Desulfobacterales</taxon>
        <taxon>Desulfosarcinaceae</taxon>
        <taxon>Desulfosarcina</taxon>
    </lineage>
</organism>
<dbReference type="EMBL" id="AP021875">
    <property type="protein sequence ID" value="BBO76895.1"/>
    <property type="molecule type" value="Genomic_DNA"/>
</dbReference>
<evidence type="ECO:0000313" key="2">
    <source>
        <dbReference type="EMBL" id="BBO76895.1"/>
    </source>
</evidence>
<reference evidence="2 3" key="1">
    <citation type="submission" date="2019-11" db="EMBL/GenBank/DDBJ databases">
        <title>Comparative genomics of hydrocarbon-degrading Desulfosarcina strains.</title>
        <authorList>
            <person name="Watanabe M."/>
            <person name="Kojima H."/>
            <person name="Fukui M."/>
        </authorList>
    </citation>
    <scope>NUCLEOTIDE SEQUENCE [LARGE SCALE GENOMIC DNA]</scope>
    <source>
        <strain evidence="2 3">PP31</strain>
    </source>
</reference>
<dbReference type="OrthoDB" id="9795418at2"/>
<dbReference type="Proteomes" id="UP000427769">
    <property type="component" value="Chromosome"/>
</dbReference>
<dbReference type="KEGG" id="dwd:DSCW_43120"/>
<feature type="transmembrane region" description="Helical" evidence="1">
    <location>
        <begin position="171"/>
        <end position="190"/>
    </location>
</feature>
<keyword evidence="1" id="KW-1133">Transmembrane helix</keyword>
<accession>A0A5K7Z882</accession>
<proteinExistence type="predicted"/>
<protein>
    <recommendedName>
        <fullName evidence="4">Nickel transport protein</fullName>
    </recommendedName>
</protein>
<name>A0A5K7Z882_9BACT</name>
<keyword evidence="1" id="KW-0472">Membrane</keyword>
<dbReference type="RefSeq" id="WP_155305696.1">
    <property type="nucleotide sequence ID" value="NZ_AP021875.1"/>
</dbReference>
<dbReference type="AlphaFoldDB" id="A0A5K7Z882"/>
<keyword evidence="3" id="KW-1185">Reference proteome</keyword>
<evidence type="ECO:0008006" key="4">
    <source>
        <dbReference type="Google" id="ProtNLM"/>
    </source>
</evidence>
<evidence type="ECO:0000313" key="3">
    <source>
        <dbReference type="Proteomes" id="UP000427769"/>
    </source>
</evidence>